<dbReference type="PROSITE" id="PS51257">
    <property type="entry name" value="PROKAR_LIPOPROTEIN"/>
    <property type="match status" value="1"/>
</dbReference>
<dbReference type="PANTHER" id="PTHR43649">
    <property type="entry name" value="ARABINOSE-BINDING PROTEIN-RELATED"/>
    <property type="match status" value="1"/>
</dbReference>
<keyword evidence="4" id="KW-1185">Reference proteome</keyword>
<keyword evidence="2" id="KW-0732">Signal</keyword>
<dbReference type="SUPFAM" id="SSF53850">
    <property type="entry name" value="Periplasmic binding protein-like II"/>
    <property type="match status" value="1"/>
</dbReference>
<dbReference type="Gene3D" id="3.40.190.10">
    <property type="entry name" value="Periplasmic binding protein-like II"/>
    <property type="match status" value="2"/>
</dbReference>
<dbReference type="EMBL" id="CP048209">
    <property type="protein sequence ID" value="QHT62456.1"/>
    <property type="molecule type" value="Genomic_DNA"/>
</dbReference>
<feature type="signal peptide" evidence="2">
    <location>
        <begin position="1"/>
        <end position="20"/>
    </location>
</feature>
<dbReference type="Pfam" id="PF01547">
    <property type="entry name" value="SBP_bac_1"/>
    <property type="match status" value="1"/>
</dbReference>
<reference evidence="3 4" key="1">
    <citation type="submission" date="2020-01" db="EMBL/GenBank/DDBJ databases">
        <title>Paenibacillus sp. nov., isolated from tomato rhizosphere.</title>
        <authorList>
            <person name="Weon H.-Y."/>
            <person name="Lee S.A."/>
        </authorList>
    </citation>
    <scope>NUCLEOTIDE SEQUENCE [LARGE SCALE GENOMIC DNA]</scope>
    <source>
        <strain evidence="3 4">12200R-189</strain>
    </source>
</reference>
<evidence type="ECO:0000313" key="3">
    <source>
        <dbReference type="EMBL" id="QHT62456.1"/>
    </source>
</evidence>
<evidence type="ECO:0000256" key="2">
    <source>
        <dbReference type="SAM" id="SignalP"/>
    </source>
</evidence>
<dbReference type="AlphaFoldDB" id="A0A6C0FZC2"/>
<dbReference type="Proteomes" id="UP000476064">
    <property type="component" value="Chromosome"/>
</dbReference>
<dbReference type="RefSeq" id="WP_162358889.1">
    <property type="nucleotide sequence ID" value="NZ_CP048209.1"/>
</dbReference>
<evidence type="ECO:0000256" key="1">
    <source>
        <dbReference type="SAM" id="MobiDB-lite"/>
    </source>
</evidence>
<feature type="chain" id="PRO_5039048675" evidence="2">
    <location>
        <begin position="21"/>
        <end position="585"/>
    </location>
</feature>
<accession>A0A6C0FZC2</accession>
<dbReference type="InterPro" id="IPR006059">
    <property type="entry name" value="SBP"/>
</dbReference>
<dbReference type="InterPro" id="IPR050490">
    <property type="entry name" value="Bact_solute-bd_prot1"/>
</dbReference>
<protein>
    <submittedName>
        <fullName evidence="3">Extracellular solute-binding protein</fullName>
    </submittedName>
</protein>
<gene>
    <name evidence="3" type="ORF">GXP70_22365</name>
</gene>
<name>A0A6C0FZC2_9BACL</name>
<feature type="region of interest" description="Disordered" evidence="1">
    <location>
        <begin position="25"/>
        <end position="58"/>
    </location>
</feature>
<evidence type="ECO:0000313" key="4">
    <source>
        <dbReference type="Proteomes" id="UP000476064"/>
    </source>
</evidence>
<dbReference type="KEGG" id="plyc:GXP70_22365"/>
<dbReference type="PANTHER" id="PTHR43649:SF12">
    <property type="entry name" value="DIACETYLCHITOBIOSE BINDING PROTEIN DASA"/>
    <property type="match status" value="1"/>
</dbReference>
<organism evidence="3 4">
    <name type="scientific">Paenibacillus lycopersici</name>
    <dbReference type="NCBI Taxonomy" id="2704462"/>
    <lineage>
        <taxon>Bacteria</taxon>
        <taxon>Bacillati</taxon>
        <taxon>Bacillota</taxon>
        <taxon>Bacilli</taxon>
        <taxon>Bacillales</taxon>
        <taxon>Paenibacillaceae</taxon>
        <taxon>Paenibacillus</taxon>
    </lineage>
</organism>
<sequence>MGRKAMLATMLLTSSVLISACSGNSSNGGNTAANSPSASPSDSSSSGNSSPDGSSSSGSGLPLYTIKVFADPNFATYGITKSDQTVIGKVIKDKFNIVFEYITSSNTAKDQLNLMLAGGDYPELMRIEDQDLLAKYIDAKALVPLDPYVESSPNFQKLFKDAIPYWKFESGDGKIYNYSMNLPQDMIGFPEHNDIYVRTDLLEQQGYPKLLSTDDYLAFFKKAKELNPTTNGQKTMGMVAPFAEPWGMAGIAPVMYEKGGKYVQIANNAVIWSPTQDKFVDMLKDDYAVGSFKFLNKMYVGGLLDPDSFTDKSDQVNQKLATGVPMASWYISNWQANAGQIAAGHPELQYVVLPIQLPAQIASGEKRLKMTQATRPFDMVVITKNAKDPKRLFDLIEWASSDEGQMLLQSGIEGVHYTIENGKRVPTDEYLKNHNDPAWSYKQGFGAGAPLPNALIAAPDGEPYALGNTTAVKESGMDARIKDTYKKLGWTDSEQWWRDNSVEAVVGTAQSIFMDPNSEEGRLEQRLVDVRVRNTPKLIMAKNDAEFDKIYQDVLKEYDALNPQSIVDLYNERYKAAKAQLEAAQ</sequence>
<proteinExistence type="predicted"/>